<name>G3AJ82_SPAPN</name>
<dbReference type="KEGG" id="spaa:SPAPADRAFT_59199"/>
<protein>
    <submittedName>
        <fullName evidence="1">Uncharacterized protein</fullName>
    </submittedName>
</protein>
<gene>
    <name evidence="1" type="ORF">SPAPADRAFT_59199</name>
</gene>
<dbReference type="Proteomes" id="UP000000709">
    <property type="component" value="Unassembled WGS sequence"/>
</dbReference>
<accession>G3AJ82</accession>
<dbReference type="HOGENOM" id="CLU_1590437_0_0_1"/>
<organism evidence="2">
    <name type="scientific">Spathaspora passalidarum (strain NRRL Y-27907 / 11-Y1)</name>
    <dbReference type="NCBI Taxonomy" id="619300"/>
    <lineage>
        <taxon>Eukaryota</taxon>
        <taxon>Fungi</taxon>
        <taxon>Dikarya</taxon>
        <taxon>Ascomycota</taxon>
        <taxon>Saccharomycotina</taxon>
        <taxon>Pichiomycetes</taxon>
        <taxon>Debaryomycetaceae</taxon>
        <taxon>Spathaspora</taxon>
    </lineage>
</organism>
<feature type="non-terminal residue" evidence="1">
    <location>
        <position position="168"/>
    </location>
</feature>
<dbReference type="RefSeq" id="XP_007373423.1">
    <property type="nucleotide sequence ID" value="XM_007373361.1"/>
</dbReference>
<proteinExistence type="predicted"/>
<dbReference type="EMBL" id="GL996500">
    <property type="protein sequence ID" value="EGW33839.1"/>
    <property type="molecule type" value="Genomic_DNA"/>
</dbReference>
<sequence length="168" mass="20573">MKYDLTILSTYYGVLNDFKKIEKDFNIDFTEQYISDLFRNGCGQNFEFAKYIHEKYNFNSHSVFYSYLNNGKFSETLNYKYNVLFHTKYPDKLIEYEKLHNILSFYFTLNYDEINFKKLKLDKRFVPTQHYINLGYPDYYNKNITEYCDGENNSMDFIPDRFFYVYPL</sequence>
<reference evidence="1 2" key="1">
    <citation type="journal article" date="2011" name="Proc. Natl. Acad. Sci. U.S.A.">
        <title>Comparative genomics of xylose-fermenting fungi for enhanced biofuel production.</title>
        <authorList>
            <person name="Wohlbach D.J."/>
            <person name="Kuo A."/>
            <person name="Sato T.K."/>
            <person name="Potts K.M."/>
            <person name="Salamov A.A."/>
            <person name="LaButti K.M."/>
            <person name="Sun H."/>
            <person name="Clum A."/>
            <person name="Pangilinan J.L."/>
            <person name="Lindquist E.A."/>
            <person name="Lucas S."/>
            <person name="Lapidus A."/>
            <person name="Jin M."/>
            <person name="Gunawan C."/>
            <person name="Balan V."/>
            <person name="Dale B.E."/>
            <person name="Jeffries T.W."/>
            <person name="Zinkel R."/>
            <person name="Barry K.W."/>
            <person name="Grigoriev I.V."/>
            <person name="Gasch A.P."/>
        </authorList>
    </citation>
    <scope>NUCLEOTIDE SEQUENCE [LARGE SCALE GENOMIC DNA]</scope>
    <source>
        <strain evidence="2">NRRL Y-27907 / 11-Y1</strain>
    </source>
</reference>
<keyword evidence="2" id="KW-1185">Reference proteome</keyword>
<dbReference type="GeneID" id="18872817"/>
<evidence type="ECO:0000313" key="1">
    <source>
        <dbReference type="EMBL" id="EGW33839.1"/>
    </source>
</evidence>
<evidence type="ECO:0000313" key="2">
    <source>
        <dbReference type="Proteomes" id="UP000000709"/>
    </source>
</evidence>
<dbReference type="InParanoid" id="G3AJ82"/>
<dbReference type="AlphaFoldDB" id="G3AJ82"/>